<keyword evidence="6 10" id="KW-0648">Protein biosynthesis</keyword>
<feature type="domain" description="Glutamyl/glutaminyl-tRNA synthetase class Ib anti-codon binding" evidence="12">
    <location>
        <begin position="336"/>
        <end position="433"/>
    </location>
</feature>
<reference evidence="14 15" key="1">
    <citation type="journal article" date="2023" name="Int. J. Syst. Evol. Microbiol.">
        <title>The observation of taxonomic boundaries for the 16SrII and 16SrXXV phytoplasmas using genome-based delimitation.</title>
        <authorList>
            <person name="Rodrigues Jardim B."/>
            <person name="Tran-Nguyen L.T.T."/>
            <person name="Gambley C."/>
            <person name="Al-Sadi A.M."/>
            <person name="Al-Subhi A.M."/>
            <person name="Foissac X."/>
            <person name="Salar P."/>
            <person name="Cai H."/>
            <person name="Yang J.Y."/>
            <person name="Davis R."/>
            <person name="Jones L."/>
            <person name="Rodoni B."/>
            <person name="Constable F.E."/>
        </authorList>
    </citation>
    <scope>NUCLEOTIDE SEQUENCE [LARGE SCALE GENOMIC DNA]</scope>
    <source>
        <strain evidence="14">BAWM-155c</strain>
    </source>
</reference>
<keyword evidence="3 10" id="KW-0436">Ligase</keyword>
<dbReference type="Pfam" id="PF03950">
    <property type="entry name" value="tRNA-synt_1c_C"/>
    <property type="match status" value="1"/>
</dbReference>
<evidence type="ECO:0000256" key="5">
    <source>
        <dbReference type="ARBA" id="ARBA00022840"/>
    </source>
</evidence>
<protein>
    <recommendedName>
        <fullName evidence="2 9">Glutamine--tRNA ligase</fullName>
        <ecNumber evidence="2 9">6.1.1.18</ecNumber>
    </recommendedName>
</protein>
<comment type="catalytic activity">
    <reaction evidence="8">
        <text>tRNA(Gln) + L-glutamine + ATP = L-glutaminyl-tRNA(Gln) + AMP + diphosphate</text>
        <dbReference type="Rhea" id="RHEA:20121"/>
        <dbReference type="Rhea" id="RHEA-COMP:9662"/>
        <dbReference type="Rhea" id="RHEA-COMP:9681"/>
        <dbReference type="ChEBI" id="CHEBI:30616"/>
        <dbReference type="ChEBI" id="CHEBI:33019"/>
        <dbReference type="ChEBI" id="CHEBI:58359"/>
        <dbReference type="ChEBI" id="CHEBI:78442"/>
        <dbReference type="ChEBI" id="CHEBI:78521"/>
        <dbReference type="ChEBI" id="CHEBI:456215"/>
        <dbReference type="EC" id="6.1.1.18"/>
    </reaction>
</comment>
<dbReference type="Pfam" id="PF20974">
    <property type="entry name" value="tRNA-synt_1c_C2"/>
    <property type="match status" value="1"/>
</dbReference>
<evidence type="ECO:0000256" key="2">
    <source>
        <dbReference type="ARBA" id="ARBA00012836"/>
    </source>
</evidence>
<dbReference type="InterPro" id="IPR001412">
    <property type="entry name" value="aa-tRNA-synth_I_CS"/>
</dbReference>
<feature type="domain" description="Glutamyl/glutaminyl-tRNA synthetase class Ib catalytic" evidence="11">
    <location>
        <begin position="23"/>
        <end position="330"/>
    </location>
</feature>
<dbReference type="PANTHER" id="PTHR43097">
    <property type="entry name" value="GLUTAMINE-TRNA LIGASE"/>
    <property type="match status" value="1"/>
</dbReference>
<organism evidence="14 15">
    <name type="scientific">Candidatus Phytoplasma melaleucae</name>
    <dbReference type="NCBI Taxonomy" id="2982630"/>
    <lineage>
        <taxon>Bacteria</taxon>
        <taxon>Bacillati</taxon>
        <taxon>Mycoplasmatota</taxon>
        <taxon>Mollicutes</taxon>
        <taxon>Acholeplasmatales</taxon>
        <taxon>Acholeplasmataceae</taxon>
        <taxon>Candidatus Phytoplasma</taxon>
    </lineage>
</organism>
<dbReference type="InterPro" id="IPR020058">
    <property type="entry name" value="Glu/Gln-tRNA-synth_Ib_cat-dom"/>
</dbReference>
<dbReference type="EMBL" id="JAOSID010000007">
    <property type="protein sequence ID" value="MDO8168207.1"/>
    <property type="molecule type" value="Genomic_DNA"/>
</dbReference>
<dbReference type="NCBIfam" id="TIGR00440">
    <property type="entry name" value="glnS"/>
    <property type="match status" value="1"/>
</dbReference>
<evidence type="ECO:0000313" key="15">
    <source>
        <dbReference type="Proteomes" id="UP001172036"/>
    </source>
</evidence>
<dbReference type="GO" id="GO:0004819">
    <property type="term" value="F:glutamine-tRNA ligase activity"/>
    <property type="evidence" value="ECO:0007669"/>
    <property type="project" value="UniProtKB-EC"/>
</dbReference>
<dbReference type="RefSeq" id="WP_304515412.1">
    <property type="nucleotide sequence ID" value="NZ_JAOSID010000007.1"/>
</dbReference>
<dbReference type="PANTHER" id="PTHR43097:SF4">
    <property type="entry name" value="GLUTAMINE--TRNA LIGASE"/>
    <property type="match status" value="1"/>
</dbReference>
<evidence type="ECO:0000256" key="8">
    <source>
        <dbReference type="ARBA" id="ARBA00048270"/>
    </source>
</evidence>
<accession>A0ABT9DDW3</accession>
<dbReference type="Pfam" id="PF00749">
    <property type="entry name" value="tRNA-synt_1c"/>
    <property type="match status" value="1"/>
</dbReference>
<comment type="caution">
    <text evidence="14">The sequence shown here is derived from an EMBL/GenBank/DDBJ whole genome shotgun (WGS) entry which is preliminary data.</text>
</comment>
<dbReference type="InterPro" id="IPR049437">
    <property type="entry name" value="tRNA-synt_1c_C2"/>
</dbReference>
<evidence type="ECO:0000259" key="11">
    <source>
        <dbReference type="Pfam" id="PF00749"/>
    </source>
</evidence>
<evidence type="ECO:0000256" key="6">
    <source>
        <dbReference type="ARBA" id="ARBA00022917"/>
    </source>
</evidence>
<evidence type="ECO:0000256" key="10">
    <source>
        <dbReference type="RuleBase" id="RU363037"/>
    </source>
</evidence>
<keyword evidence="15" id="KW-1185">Reference proteome</keyword>
<feature type="domain" description="tRNA synthetases class I (E and Q) anti-codon binding" evidence="13">
    <location>
        <begin position="451"/>
        <end position="521"/>
    </location>
</feature>
<keyword evidence="7 10" id="KW-0030">Aminoacyl-tRNA synthetase</keyword>
<gene>
    <name evidence="14" type="primary">glnS</name>
    <name evidence="14" type="ORF">OC680_01800</name>
</gene>
<comment type="similarity">
    <text evidence="1 10">Belongs to the class-I aminoacyl-tRNA synthetase family.</text>
</comment>
<evidence type="ECO:0000256" key="9">
    <source>
        <dbReference type="NCBIfam" id="TIGR00440"/>
    </source>
</evidence>
<dbReference type="InterPro" id="IPR004514">
    <property type="entry name" value="Gln-tRNA-synth"/>
</dbReference>
<dbReference type="PROSITE" id="PS00178">
    <property type="entry name" value="AA_TRNA_LIGASE_I"/>
    <property type="match status" value="1"/>
</dbReference>
<dbReference type="Gene3D" id="3.40.50.620">
    <property type="entry name" value="HUPs"/>
    <property type="match status" value="1"/>
</dbReference>
<evidence type="ECO:0000256" key="3">
    <source>
        <dbReference type="ARBA" id="ARBA00022598"/>
    </source>
</evidence>
<dbReference type="EC" id="6.1.1.18" evidence="2 9"/>
<evidence type="ECO:0000256" key="7">
    <source>
        <dbReference type="ARBA" id="ARBA00023146"/>
    </source>
</evidence>
<dbReference type="InterPro" id="IPR011035">
    <property type="entry name" value="Ribosomal_bL25/Gln-tRNA_synth"/>
</dbReference>
<dbReference type="Proteomes" id="UP001172036">
    <property type="component" value="Unassembled WGS sequence"/>
</dbReference>
<name>A0ABT9DDW3_9MOLU</name>
<evidence type="ECO:0000256" key="4">
    <source>
        <dbReference type="ARBA" id="ARBA00022741"/>
    </source>
</evidence>
<dbReference type="InterPro" id="IPR020059">
    <property type="entry name" value="Glu/Gln-tRNA-synth_Ib_codon-bd"/>
</dbReference>
<sequence>MLESNFIKTIMQKDLKEQKYQEIITRFPPEPNGFLHLGHARAIIINFELAKLFGGKTYLRYDDTNPNNEHQDYVNAILEDIRWLGYEPDKIFFASDYFDIFYQKAVLLIKKNKAFVDDLNSEELKKYRGNLTEPGINSPYRNRTIKENLELFQQMKEGFFKEGEKVLRAKINMASPNINLRDPVLYRILDAYTLKKKHYYIYPSYDFAHPLEDAIEKITHSLCSLEFEDHRPLYNWVTQMTEMQHTPTQIEFGRLNITNTFLSKRHLKFLVDSGLVQGWDDPRMPTLRGVKKRGYTSDAIKEFVFQSGISKNNNYVDKKMLDACLRNDLQKKSKKIIAIIDPLKVTITNYPKNKMEFAEIPYNENDPLNFRKLFFSGNIYIEKSDFQLEKLNSKSRKLFLNGEVRLLNFYFIKAYDVIRDDKGEIIEILATYDPQTKSGSGFNKRKPNGNIHFLTKEKSKKAIFNFYKPLFLGNKKIDHKNIKVCFNKDSWKEKNGLIEENINSQINYEYFQFIRNGYFNVAFKKNNLIYFNEIIALKSYI</sequence>
<evidence type="ECO:0000259" key="12">
    <source>
        <dbReference type="Pfam" id="PF03950"/>
    </source>
</evidence>
<evidence type="ECO:0000256" key="1">
    <source>
        <dbReference type="ARBA" id="ARBA00005594"/>
    </source>
</evidence>
<dbReference type="SUPFAM" id="SSF50715">
    <property type="entry name" value="Ribosomal protein L25-like"/>
    <property type="match status" value="1"/>
</dbReference>
<dbReference type="InterPro" id="IPR000924">
    <property type="entry name" value="Glu/Gln-tRNA-synth"/>
</dbReference>
<evidence type="ECO:0000313" key="14">
    <source>
        <dbReference type="EMBL" id="MDO8168207.1"/>
    </source>
</evidence>
<dbReference type="PRINTS" id="PR00987">
    <property type="entry name" value="TRNASYNTHGLU"/>
</dbReference>
<dbReference type="InterPro" id="IPR014729">
    <property type="entry name" value="Rossmann-like_a/b/a_fold"/>
</dbReference>
<dbReference type="Gene3D" id="2.40.240.10">
    <property type="entry name" value="Ribosomal Protein L25, Chain P"/>
    <property type="match status" value="2"/>
</dbReference>
<dbReference type="InterPro" id="IPR050132">
    <property type="entry name" value="Gln/Glu-tRNA_Ligase"/>
</dbReference>
<dbReference type="SUPFAM" id="SSF52374">
    <property type="entry name" value="Nucleotidylyl transferase"/>
    <property type="match status" value="1"/>
</dbReference>
<dbReference type="InterPro" id="IPR020056">
    <property type="entry name" value="Rbsml_bL25/Gln-tRNA_synth_N"/>
</dbReference>
<evidence type="ECO:0000259" key="13">
    <source>
        <dbReference type="Pfam" id="PF20974"/>
    </source>
</evidence>
<keyword evidence="5 10" id="KW-0067">ATP-binding</keyword>
<proteinExistence type="inferred from homology"/>
<keyword evidence="4 10" id="KW-0547">Nucleotide-binding</keyword>